<proteinExistence type="predicted"/>
<sequence>MECRAGEKEGMAFVHWDDLPRRRRGRRPLGIGWGGGIVPRRGRNGALWEWMEGQRVSGNCPYCRRPAFAEDAVPTPRWTTLTTQHNQHMPNEADEKNIVRCSFIIIVVRKVNSLESKK</sequence>
<evidence type="ECO:0000313" key="2">
    <source>
        <dbReference type="Proteomes" id="UP001620626"/>
    </source>
</evidence>
<organism evidence="1 2">
    <name type="scientific">Heterodera trifolii</name>
    <dbReference type="NCBI Taxonomy" id="157864"/>
    <lineage>
        <taxon>Eukaryota</taxon>
        <taxon>Metazoa</taxon>
        <taxon>Ecdysozoa</taxon>
        <taxon>Nematoda</taxon>
        <taxon>Chromadorea</taxon>
        <taxon>Rhabditida</taxon>
        <taxon>Tylenchina</taxon>
        <taxon>Tylenchomorpha</taxon>
        <taxon>Tylenchoidea</taxon>
        <taxon>Heteroderidae</taxon>
        <taxon>Heteroderinae</taxon>
        <taxon>Heterodera</taxon>
    </lineage>
</organism>
<comment type="caution">
    <text evidence="1">The sequence shown here is derived from an EMBL/GenBank/DDBJ whole genome shotgun (WGS) entry which is preliminary data.</text>
</comment>
<protein>
    <submittedName>
        <fullName evidence="1">Uncharacterized protein</fullName>
    </submittedName>
</protein>
<dbReference type="EMBL" id="JBICBT010001006">
    <property type="protein sequence ID" value="KAL3087977.1"/>
    <property type="molecule type" value="Genomic_DNA"/>
</dbReference>
<name>A0ABD2JBM7_9BILA</name>
<gene>
    <name evidence="1" type="ORF">niasHT_021613</name>
</gene>
<keyword evidence="2" id="KW-1185">Reference proteome</keyword>
<accession>A0ABD2JBM7</accession>
<reference evidence="1 2" key="1">
    <citation type="submission" date="2024-10" db="EMBL/GenBank/DDBJ databases">
        <authorList>
            <person name="Kim D."/>
        </authorList>
    </citation>
    <scope>NUCLEOTIDE SEQUENCE [LARGE SCALE GENOMIC DNA]</scope>
    <source>
        <strain evidence="1">BH-2024</strain>
    </source>
</reference>
<evidence type="ECO:0000313" key="1">
    <source>
        <dbReference type="EMBL" id="KAL3087977.1"/>
    </source>
</evidence>
<dbReference type="Proteomes" id="UP001620626">
    <property type="component" value="Unassembled WGS sequence"/>
</dbReference>
<dbReference type="AlphaFoldDB" id="A0ABD2JBM7"/>